<keyword evidence="3" id="KW-0597">Phosphoprotein</keyword>
<dbReference type="PANTHER" id="PTHR22607">
    <property type="entry name" value="DELETED IN ORAL CANCER 1/CDK2-ASSOCIATED PROTEIN 1"/>
    <property type="match status" value="1"/>
</dbReference>
<comment type="subcellular location">
    <subcellularLocation>
        <location evidence="1">Nucleus</location>
    </subcellularLocation>
</comment>
<feature type="region of interest" description="Disordered" evidence="5">
    <location>
        <begin position="57"/>
        <end position="95"/>
    </location>
</feature>
<evidence type="ECO:0000256" key="3">
    <source>
        <dbReference type="ARBA" id="ARBA00022553"/>
    </source>
</evidence>
<dbReference type="Pfam" id="PF09806">
    <property type="entry name" value="CDK2AP"/>
    <property type="match status" value="1"/>
</dbReference>
<comment type="caution">
    <text evidence="6">The sequence shown here is derived from an EMBL/GenBank/DDBJ whole genome shotgun (WGS) entry which is preliminary data.</text>
</comment>
<dbReference type="Proteomes" id="UP000215335">
    <property type="component" value="Unassembled WGS sequence"/>
</dbReference>
<dbReference type="GO" id="GO:0005737">
    <property type="term" value="C:cytoplasm"/>
    <property type="evidence" value="ECO:0007669"/>
    <property type="project" value="TreeGrafter"/>
</dbReference>
<accession>A0A232ETX5</accession>
<dbReference type="OrthoDB" id="9628807at2759"/>
<dbReference type="GO" id="GO:0005634">
    <property type="term" value="C:nucleus"/>
    <property type="evidence" value="ECO:0007669"/>
    <property type="project" value="UniProtKB-SubCell"/>
</dbReference>
<feature type="compositionally biased region" description="Low complexity" evidence="5">
    <location>
        <begin position="61"/>
        <end position="82"/>
    </location>
</feature>
<dbReference type="AlphaFoldDB" id="A0A232ETX5"/>
<evidence type="ECO:0000256" key="4">
    <source>
        <dbReference type="ARBA" id="ARBA00023242"/>
    </source>
</evidence>
<proteinExistence type="inferred from homology"/>
<feature type="compositionally biased region" description="Polar residues" evidence="5">
    <location>
        <begin position="84"/>
        <end position="95"/>
    </location>
</feature>
<keyword evidence="4" id="KW-0539">Nucleus</keyword>
<evidence type="ECO:0008006" key="8">
    <source>
        <dbReference type="Google" id="ProtNLM"/>
    </source>
</evidence>
<comment type="similarity">
    <text evidence="2">Belongs to the CDK2AP family.</text>
</comment>
<dbReference type="Gene3D" id="6.10.140.1300">
    <property type="match status" value="1"/>
</dbReference>
<dbReference type="STRING" id="543379.A0A232ETX5"/>
<dbReference type="EMBL" id="NNAY01002209">
    <property type="protein sequence ID" value="OXU21801.1"/>
    <property type="molecule type" value="Genomic_DNA"/>
</dbReference>
<evidence type="ECO:0000256" key="5">
    <source>
        <dbReference type="SAM" id="MobiDB-lite"/>
    </source>
</evidence>
<organism evidence="6 7">
    <name type="scientific">Trichomalopsis sarcophagae</name>
    <dbReference type="NCBI Taxonomy" id="543379"/>
    <lineage>
        <taxon>Eukaryota</taxon>
        <taxon>Metazoa</taxon>
        <taxon>Ecdysozoa</taxon>
        <taxon>Arthropoda</taxon>
        <taxon>Hexapoda</taxon>
        <taxon>Insecta</taxon>
        <taxon>Pterygota</taxon>
        <taxon>Neoptera</taxon>
        <taxon>Endopterygota</taxon>
        <taxon>Hymenoptera</taxon>
        <taxon>Apocrita</taxon>
        <taxon>Proctotrupomorpha</taxon>
        <taxon>Chalcidoidea</taxon>
        <taxon>Pteromalidae</taxon>
        <taxon>Pteromalinae</taxon>
        <taxon>Trichomalopsis</taxon>
    </lineage>
</organism>
<evidence type="ECO:0000313" key="7">
    <source>
        <dbReference type="Proteomes" id="UP000215335"/>
    </source>
</evidence>
<evidence type="ECO:0000313" key="6">
    <source>
        <dbReference type="EMBL" id="OXU21801.1"/>
    </source>
</evidence>
<gene>
    <name evidence="6" type="ORF">TSAR_012189</name>
</gene>
<name>A0A232ETX5_9HYME</name>
<evidence type="ECO:0000256" key="1">
    <source>
        <dbReference type="ARBA" id="ARBA00004123"/>
    </source>
</evidence>
<dbReference type="PANTHER" id="PTHR22607:SF3">
    <property type="entry name" value="CDK2-ASSOCIATED PROTEIN 1, ISOFORM B"/>
    <property type="match status" value="1"/>
</dbReference>
<sequence>MTECVDNFVADASAVIQGYNFSDALFRKKESDMQNDSDIKMEVTPKKIVEPLLTIPKPRPQIHQQLQQQQQNNHQQQQIHHQQSPKNSNGTTNMIHGTSKYNELLYVIGELGQHIRPSYTGHRGSSEKIRHGIIKARALVRECLIETEKSARQ</sequence>
<protein>
    <recommendedName>
        <fullName evidence="8">Cyclin-dependent kinase 2-associated protein</fullName>
    </recommendedName>
</protein>
<evidence type="ECO:0000256" key="2">
    <source>
        <dbReference type="ARBA" id="ARBA00008485"/>
    </source>
</evidence>
<reference evidence="6 7" key="1">
    <citation type="journal article" date="2017" name="Curr. Biol.">
        <title>The Evolution of Venom by Co-option of Single-Copy Genes.</title>
        <authorList>
            <person name="Martinson E.O."/>
            <person name="Mrinalini"/>
            <person name="Kelkar Y.D."/>
            <person name="Chang C.H."/>
            <person name="Werren J.H."/>
        </authorList>
    </citation>
    <scope>NUCLEOTIDE SEQUENCE [LARGE SCALE GENOMIC DNA]</scope>
    <source>
        <strain evidence="6 7">Alberta</strain>
        <tissue evidence="6">Whole body</tissue>
    </source>
</reference>
<dbReference type="InterPro" id="IPR017266">
    <property type="entry name" value="DOC_1/2"/>
</dbReference>
<keyword evidence="7" id="KW-1185">Reference proteome</keyword>